<dbReference type="InterPro" id="IPR000960">
    <property type="entry name" value="Flavin_mOase"/>
</dbReference>
<keyword evidence="7" id="KW-0503">Monooxygenase</keyword>
<organism evidence="7 8">
    <name type="scientific">Nesterenkonia lutea</name>
    <dbReference type="NCBI Taxonomy" id="272919"/>
    <lineage>
        <taxon>Bacteria</taxon>
        <taxon>Bacillati</taxon>
        <taxon>Actinomycetota</taxon>
        <taxon>Actinomycetes</taxon>
        <taxon>Micrococcales</taxon>
        <taxon>Micrococcaceae</taxon>
        <taxon>Nesterenkonia</taxon>
    </lineage>
</organism>
<dbReference type="EC" id="1.14.13.148" evidence="7"/>
<dbReference type="InterPro" id="IPR020946">
    <property type="entry name" value="Flavin_mOase-like"/>
</dbReference>
<dbReference type="EMBL" id="JADBED010000001">
    <property type="protein sequence ID" value="MBE1525128.1"/>
    <property type="molecule type" value="Genomic_DNA"/>
</dbReference>
<comment type="similarity">
    <text evidence="2">Belongs to the FAD-binding monooxygenase family.</text>
</comment>
<protein>
    <submittedName>
        <fullName evidence="7">Trimethylamine monooxygenase</fullName>
        <ecNumber evidence="7">1.14.13.148</ecNumber>
    </submittedName>
</protein>
<dbReference type="PIRSF" id="PIRSF000332">
    <property type="entry name" value="FMO"/>
    <property type="match status" value="1"/>
</dbReference>
<proteinExistence type="inferred from homology"/>
<evidence type="ECO:0000256" key="5">
    <source>
        <dbReference type="ARBA" id="ARBA00022857"/>
    </source>
</evidence>
<name>A0ABR9JGR1_9MICC</name>
<comment type="similarity">
    <text evidence="1">Belongs to the FMO family.</text>
</comment>
<dbReference type="GO" id="GO:0034899">
    <property type="term" value="F:trimethylamine monooxygenase activity"/>
    <property type="evidence" value="ECO:0007669"/>
    <property type="project" value="UniProtKB-EC"/>
</dbReference>
<dbReference type="InterPro" id="IPR050346">
    <property type="entry name" value="FMO-like"/>
</dbReference>
<keyword evidence="6 7" id="KW-0560">Oxidoreductase</keyword>
<keyword evidence="5" id="KW-0521">NADP</keyword>
<dbReference type="PANTHER" id="PTHR23023">
    <property type="entry name" value="DIMETHYLANILINE MONOOXYGENASE"/>
    <property type="match status" value="1"/>
</dbReference>
<evidence type="ECO:0000313" key="8">
    <source>
        <dbReference type="Proteomes" id="UP000643525"/>
    </source>
</evidence>
<keyword evidence="4" id="KW-0274">FAD</keyword>
<reference evidence="7 8" key="1">
    <citation type="submission" date="2020-10" db="EMBL/GenBank/DDBJ databases">
        <title>Sequencing the genomes of 1000 actinobacteria strains.</title>
        <authorList>
            <person name="Klenk H.-P."/>
        </authorList>
    </citation>
    <scope>NUCLEOTIDE SEQUENCE [LARGE SCALE GENOMIC DNA]</scope>
    <source>
        <strain evidence="7 8">DSM 15666</strain>
    </source>
</reference>
<evidence type="ECO:0000256" key="4">
    <source>
        <dbReference type="ARBA" id="ARBA00022827"/>
    </source>
</evidence>
<gene>
    <name evidence="7" type="ORF">H4W27_002246</name>
</gene>
<dbReference type="Pfam" id="PF00743">
    <property type="entry name" value="FMO-like"/>
    <property type="match status" value="2"/>
</dbReference>
<dbReference type="InterPro" id="IPR036188">
    <property type="entry name" value="FAD/NAD-bd_sf"/>
</dbReference>
<dbReference type="Gene3D" id="3.50.50.60">
    <property type="entry name" value="FAD/NAD(P)-binding domain"/>
    <property type="match status" value="2"/>
</dbReference>
<evidence type="ECO:0000313" key="7">
    <source>
        <dbReference type="EMBL" id="MBE1525128.1"/>
    </source>
</evidence>
<accession>A0ABR9JGR1</accession>
<comment type="caution">
    <text evidence="7">The sequence shown here is derived from an EMBL/GenBank/DDBJ whole genome shotgun (WGS) entry which is preliminary data.</text>
</comment>
<evidence type="ECO:0000256" key="6">
    <source>
        <dbReference type="ARBA" id="ARBA00023002"/>
    </source>
</evidence>
<evidence type="ECO:0000256" key="2">
    <source>
        <dbReference type="ARBA" id="ARBA00010139"/>
    </source>
</evidence>
<evidence type="ECO:0000256" key="1">
    <source>
        <dbReference type="ARBA" id="ARBA00009183"/>
    </source>
</evidence>
<sequence length="437" mass="50198">MAQLRGFASAAAQGADIPEVVCFEKQSQWGGQWNFTWRTGMDEHSEPVHSSMYRHLWSNGPKECLEFADYSFDEHFGRPISSYPPRAVLWDYINGRVEGTGLRDWVRFSTAVRTVTPHPISGFLVTSEHLPSQSESTEHFDDVVVATGHFSFPHVPAFEGIESFPGPVMHAHDFRGAEELADKDVLVIGSSYSAEDIGIQAHKLGAASVVFSYRTEPMGFGWPASLEEWPLVRRFQGRTAYFRDGRTRGFDAVILATGYRHHFPFLPQELRLRTANTLYPDRLYKGVAAEETPHLYFLGMQDQWFTFNMFDAQAWLVRDMILDRFAIPAAEVRRRDIQRWLNRMHAIETVREDVEFQADYIRDLIELTDYPMFDLDAVVEIFLEWKHDKQADILTYRDRCYRSVMTQTEAVPHHTPWIEALDDSSAAYLSTAEVPVA</sequence>
<dbReference type="SUPFAM" id="SSF51905">
    <property type="entry name" value="FAD/NAD(P)-binding domain"/>
    <property type="match status" value="2"/>
</dbReference>
<keyword evidence="3" id="KW-0285">Flavoprotein</keyword>
<dbReference type="Proteomes" id="UP000643525">
    <property type="component" value="Unassembled WGS sequence"/>
</dbReference>
<evidence type="ECO:0000256" key="3">
    <source>
        <dbReference type="ARBA" id="ARBA00022630"/>
    </source>
</evidence>
<keyword evidence="8" id="KW-1185">Reference proteome</keyword>